<dbReference type="PANTHER" id="PTHR42879:SF2">
    <property type="entry name" value="3-OXOACYL-[ACYL-CARRIER-PROTEIN] REDUCTASE FABG"/>
    <property type="match status" value="1"/>
</dbReference>
<evidence type="ECO:0000313" key="4">
    <source>
        <dbReference type="Proteomes" id="UP000178565"/>
    </source>
</evidence>
<dbReference type="InterPro" id="IPR020904">
    <property type="entry name" value="Sc_DH/Rdtase_CS"/>
</dbReference>
<dbReference type="GO" id="GO:0016491">
    <property type="term" value="F:oxidoreductase activity"/>
    <property type="evidence" value="ECO:0007669"/>
    <property type="project" value="UniProtKB-KW"/>
</dbReference>
<dbReference type="Pfam" id="PF13561">
    <property type="entry name" value="adh_short_C2"/>
    <property type="match status" value="1"/>
</dbReference>
<accession>A0A1F5KNX1</accession>
<dbReference type="PRINTS" id="PR00081">
    <property type="entry name" value="GDHRDH"/>
</dbReference>
<proteinExistence type="inferred from homology"/>
<dbReference type="PROSITE" id="PS00061">
    <property type="entry name" value="ADH_SHORT"/>
    <property type="match status" value="1"/>
</dbReference>
<evidence type="ECO:0000256" key="2">
    <source>
        <dbReference type="ARBA" id="ARBA00023002"/>
    </source>
</evidence>
<comment type="caution">
    <text evidence="3">The sequence shown here is derived from an EMBL/GenBank/DDBJ whole genome shotgun (WGS) entry which is preliminary data.</text>
</comment>
<dbReference type="GO" id="GO:0032787">
    <property type="term" value="P:monocarboxylic acid metabolic process"/>
    <property type="evidence" value="ECO:0007669"/>
    <property type="project" value="UniProtKB-ARBA"/>
</dbReference>
<dbReference type="InterPro" id="IPR050259">
    <property type="entry name" value="SDR"/>
</dbReference>
<dbReference type="STRING" id="1797785.A3B45_00385"/>
<dbReference type="FunFam" id="3.40.50.720:FF:000173">
    <property type="entry name" value="3-oxoacyl-[acyl-carrier protein] reductase"/>
    <property type="match status" value="1"/>
</dbReference>
<dbReference type="PANTHER" id="PTHR42879">
    <property type="entry name" value="3-OXOACYL-(ACYL-CARRIER-PROTEIN) REDUCTASE"/>
    <property type="match status" value="1"/>
</dbReference>
<dbReference type="PRINTS" id="PR00080">
    <property type="entry name" value="SDRFAMILY"/>
</dbReference>
<dbReference type="EMBL" id="MFDM01000023">
    <property type="protein sequence ID" value="OGE42647.1"/>
    <property type="molecule type" value="Genomic_DNA"/>
</dbReference>
<dbReference type="Proteomes" id="UP000178565">
    <property type="component" value="Unassembled WGS sequence"/>
</dbReference>
<organism evidence="3 4">
    <name type="scientific">Candidatus Daviesbacteria bacterium RIFCSPLOWO2_01_FULL_39_12</name>
    <dbReference type="NCBI Taxonomy" id="1797785"/>
    <lineage>
        <taxon>Bacteria</taxon>
        <taxon>Candidatus Daviesiibacteriota</taxon>
    </lineage>
</organism>
<comment type="similarity">
    <text evidence="1">Belongs to the short-chain dehydrogenases/reductases (SDR) family.</text>
</comment>
<dbReference type="AlphaFoldDB" id="A0A1F5KNX1"/>
<evidence type="ECO:0000256" key="1">
    <source>
        <dbReference type="ARBA" id="ARBA00006484"/>
    </source>
</evidence>
<protein>
    <recommendedName>
        <fullName evidence="5">Beta-ketoacyl-ACP reductase</fullName>
    </recommendedName>
</protein>
<dbReference type="NCBIfam" id="NF009466">
    <property type="entry name" value="PRK12826.1-2"/>
    <property type="match status" value="1"/>
</dbReference>
<reference evidence="3 4" key="1">
    <citation type="journal article" date="2016" name="Nat. Commun.">
        <title>Thousands of microbial genomes shed light on interconnected biogeochemical processes in an aquifer system.</title>
        <authorList>
            <person name="Anantharaman K."/>
            <person name="Brown C.T."/>
            <person name="Hug L.A."/>
            <person name="Sharon I."/>
            <person name="Castelle C.J."/>
            <person name="Probst A.J."/>
            <person name="Thomas B.C."/>
            <person name="Singh A."/>
            <person name="Wilkins M.J."/>
            <person name="Karaoz U."/>
            <person name="Brodie E.L."/>
            <person name="Williams K.H."/>
            <person name="Hubbard S.S."/>
            <person name="Banfield J.F."/>
        </authorList>
    </citation>
    <scope>NUCLEOTIDE SEQUENCE [LARGE SCALE GENOMIC DNA]</scope>
</reference>
<dbReference type="Gene3D" id="3.40.50.720">
    <property type="entry name" value="NAD(P)-binding Rossmann-like Domain"/>
    <property type="match status" value="1"/>
</dbReference>
<evidence type="ECO:0008006" key="5">
    <source>
        <dbReference type="Google" id="ProtNLM"/>
    </source>
</evidence>
<dbReference type="SUPFAM" id="SSF51735">
    <property type="entry name" value="NAD(P)-binding Rossmann-fold domains"/>
    <property type="match status" value="1"/>
</dbReference>
<dbReference type="InterPro" id="IPR002347">
    <property type="entry name" value="SDR_fam"/>
</dbReference>
<name>A0A1F5KNX1_9BACT</name>
<evidence type="ECO:0000313" key="3">
    <source>
        <dbReference type="EMBL" id="OGE42647.1"/>
    </source>
</evidence>
<keyword evidence="2" id="KW-0560">Oxidoreductase</keyword>
<dbReference type="InterPro" id="IPR036291">
    <property type="entry name" value="NAD(P)-bd_dom_sf"/>
</dbReference>
<sequence>MKRFEGKIAIVTGSSRGLGKAIAFELASEGATLILHASKKSTESTKTFHQIKNISPNSELYFANFLNHDEIVAMMRLVQKKFRRVDILINNAGAIKRQTFLKMTDEEWDIVTKVNIYGTYFVTKLLLPSILKSTAGRIVNMSSICGLVGEYGLTGYCMSKAAIIGFTKALAKEIAKYNITVNAICPAFTDAGMANEIERNFLQQSIQSIPLKRVGKKEEVAKLVTFLCSEDAGYITGQAISINGGLI</sequence>
<gene>
    <name evidence="3" type="ORF">A3B45_00385</name>
</gene>